<dbReference type="Proteomes" id="UP000033918">
    <property type="component" value="Unassembled WGS sequence"/>
</dbReference>
<organism evidence="1 2">
    <name type="scientific">Candidatus Wolfebacteria bacterium GW2011_GWB1_41_12</name>
    <dbReference type="NCBI Taxonomy" id="1619006"/>
    <lineage>
        <taxon>Bacteria</taxon>
        <taxon>Candidatus Wolfeibacteriota</taxon>
    </lineage>
</organism>
<evidence type="ECO:0000313" key="1">
    <source>
        <dbReference type="EMBL" id="KKR88652.1"/>
    </source>
</evidence>
<dbReference type="EMBL" id="LCAK01000004">
    <property type="protein sequence ID" value="KKR88652.1"/>
    <property type="molecule type" value="Genomic_DNA"/>
</dbReference>
<dbReference type="AlphaFoldDB" id="A0A0G0XLX1"/>
<accession>A0A0G0XLX1</accession>
<gene>
    <name evidence="1" type="ORF">UU38_C0004G0014</name>
</gene>
<protein>
    <submittedName>
        <fullName evidence="1">Uncharacterized protein</fullName>
    </submittedName>
</protein>
<evidence type="ECO:0000313" key="2">
    <source>
        <dbReference type="Proteomes" id="UP000033918"/>
    </source>
</evidence>
<name>A0A0G0XLX1_9BACT</name>
<proteinExistence type="predicted"/>
<sequence length="150" mass="16939">MTISSDRFYAVTLQSIYFVDGSETGKPKVKLVATKGDGQIGSMLKNGAMLAIGKRLHMYFPEGCGVLAPAVEFERKLEKVNTVYWGGHTSRIVALCRTRKQAHKIHSQSDLKPCDKRWLKSTRCILQSIKKDHPVFEVVDWKDFALIPQD</sequence>
<comment type="caution">
    <text evidence="1">The sequence shown here is derived from an EMBL/GenBank/DDBJ whole genome shotgun (WGS) entry which is preliminary data.</text>
</comment>
<reference evidence="1 2" key="1">
    <citation type="journal article" date="2015" name="Nature">
        <title>rRNA introns, odd ribosomes, and small enigmatic genomes across a large radiation of phyla.</title>
        <authorList>
            <person name="Brown C.T."/>
            <person name="Hug L.A."/>
            <person name="Thomas B.C."/>
            <person name="Sharon I."/>
            <person name="Castelle C.J."/>
            <person name="Singh A."/>
            <person name="Wilkins M.J."/>
            <person name="Williams K.H."/>
            <person name="Banfield J.F."/>
        </authorList>
    </citation>
    <scope>NUCLEOTIDE SEQUENCE [LARGE SCALE GENOMIC DNA]</scope>
</reference>